<name>A0AAD1SCW3_PELCU</name>
<dbReference type="Proteomes" id="UP001295444">
    <property type="component" value="Chromosome 05"/>
</dbReference>
<accession>A0AAD1SCW3</accession>
<reference evidence="1" key="1">
    <citation type="submission" date="2022-03" db="EMBL/GenBank/DDBJ databases">
        <authorList>
            <person name="Alioto T."/>
            <person name="Alioto T."/>
            <person name="Gomez Garrido J."/>
        </authorList>
    </citation>
    <scope>NUCLEOTIDE SEQUENCE</scope>
</reference>
<protein>
    <submittedName>
        <fullName evidence="1">Uncharacterized protein</fullName>
    </submittedName>
</protein>
<proteinExistence type="predicted"/>
<sequence>MSPTHGLLPRSTFIVWSQYGPTDRPNMMSIGKDFPLSVSNSLVILGKLSICPASPALTPLLHVDRAHTIVGPSSITNEE</sequence>
<keyword evidence="2" id="KW-1185">Reference proteome</keyword>
<gene>
    <name evidence="1" type="ORF">PECUL_23A037636</name>
</gene>
<dbReference type="EMBL" id="OW240916">
    <property type="protein sequence ID" value="CAH2296228.1"/>
    <property type="molecule type" value="Genomic_DNA"/>
</dbReference>
<evidence type="ECO:0000313" key="2">
    <source>
        <dbReference type="Proteomes" id="UP001295444"/>
    </source>
</evidence>
<feature type="non-terminal residue" evidence="1">
    <location>
        <position position="79"/>
    </location>
</feature>
<organism evidence="1 2">
    <name type="scientific">Pelobates cultripes</name>
    <name type="common">Western spadefoot toad</name>
    <dbReference type="NCBI Taxonomy" id="61616"/>
    <lineage>
        <taxon>Eukaryota</taxon>
        <taxon>Metazoa</taxon>
        <taxon>Chordata</taxon>
        <taxon>Craniata</taxon>
        <taxon>Vertebrata</taxon>
        <taxon>Euteleostomi</taxon>
        <taxon>Amphibia</taxon>
        <taxon>Batrachia</taxon>
        <taxon>Anura</taxon>
        <taxon>Pelobatoidea</taxon>
        <taxon>Pelobatidae</taxon>
        <taxon>Pelobates</taxon>
    </lineage>
</organism>
<dbReference type="AlphaFoldDB" id="A0AAD1SCW3"/>
<evidence type="ECO:0000313" key="1">
    <source>
        <dbReference type="EMBL" id="CAH2296228.1"/>
    </source>
</evidence>